<name>A0ABC8SUL3_9AQUA</name>
<dbReference type="AlphaFoldDB" id="A0ABC8SUL3"/>
<organism evidence="1 2">
    <name type="scientific">Ilex paraguariensis</name>
    <name type="common">yerba mate</name>
    <dbReference type="NCBI Taxonomy" id="185542"/>
    <lineage>
        <taxon>Eukaryota</taxon>
        <taxon>Viridiplantae</taxon>
        <taxon>Streptophyta</taxon>
        <taxon>Embryophyta</taxon>
        <taxon>Tracheophyta</taxon>
        <taxon>Spermatophyta</taxon>
        <taxon>Magnoliopsida</taxon>
        <taxon>eudicotyledons</taxon>
        <taxon>Gunneridae</taxon>
        <taxon>Pentapetalae</taxon>
        <taxon>asterids</taxon>
        <taxon>campanulids</taxon>
        <taxon>Aquifoliales</taxon>
        <taxon>Aquifoliaceae</taxon>
        <taxon>Ilex</taxon>
    </lineage>
</organism>
<feature type="non-terminal residue" evidence="1">
    <location>
        <position position="1"/>
    </location>
</feature>
<evidence type="ECO:0000313" key="1">
    <source>
        <dbReference type="EMBL" id="CAK9158889.1"/>
    </source>
</evidence>
<proteinExistence type="predicted"/>
<dbReference type="EMBL" id="CAUOFW020003263">
    <property type="protein sequence ID" value="CAK9158889.1"/>
    <property type="molecule type" value="Genomic_DNA"/>
</dbReference>
<gene>
    <name evidence="1" type="ORF">ILEXP_LOCUS27553</name>
</gene>
<keyword evidence="2" id="KW-1185">Reference proteome</keyword>
<sequence>SEKAEVESNGCKGEIAFLNSFGKDGCAICRKPAFKPKSGSPIPAKRKLVKTMLVALMGQLLASPVTNKKKLPKDRSSSI</sequence>
<accession>A0ABC8SUL3</accession>
<protein>
    <submittedName>
        <fullName evidence="1">Uncharacterized protein</fullName>
    </submittedName>
</protein>
<reference evidence="1 2" key="1">
    <citation type="submission" date="2024-02" db="EMBL/GenBank/DDBJ databases">
        <authorList>
            <person name="Vignale AGUSTIN F."/>
            <person name="Sosa J E."/>
            <person name="Modenutti C."/>
        </authorList>
    </citation>
    <scope>NUCLEOTIDE SEQUENCE [LARGE SCALE GENOMIC DNA]</scope>
</reference>
<evidence type="ECO:0000313" key="2">
    <source>
        <dbReference type="Proteomes" id="UP001642360"/>
    </source>
</evidence>
<dbReference type="Proteomes" id="UP001642360">
    <property type="component" value="Unassembled WGS sequence"/>
</dbReference>
<comment type="caution">
    <text evidence="1">The sequence shown here is derived from an EMBL/GenBank/DDBJ whole genome shotgun (WGS) entry which is preliminary data.</text>
</comment>